<reference evidence="1" key="1">
    <citation type="submission" date="2021-03" db="EMBL/GenBank/DDBJ databases">
        <authorList>
            <person name="Kanchanasin P."/>
            <person name="Saeng-In P."/>
            <person name="Phongsopitanun W."/>
            <person name="Yuki M."/>
            <person name="Kudo T."/>
            <person name="Ohkuma M."/>
            <person name="Tanasupawat S."/>
        </authorList>
    </citation>
    <scope>NUCLEOTIDE SEQUENCE</scope>
    <source>
        <strain evidence="1">GKU 128</strain>
    </source>
</reference>
<dbReference type="EMBL" id="JAGEOJ010000012">
    <property type="protein sequence ID" value="MBO2451102.1"/>
    <property type="molecule type" value="Genomic_DNA"/>
</dbReference>
<accession>A0A939T980</accession>
<comment type="caution">
    <text evidence="1">The sequence shown here is derived from an EMBL/GenBank/DDBJ whole genome shotgun (WGS) entry which is preliminary data.</text>
</comment>
<evidence type="ECO:0000313" key="2">
    <source>
        <dbReference type="Proteomes" id="UP000669179"/>
    </source>
</evidence>
<dbReference type="Proteomes" id="UP000669179">
    <property type="component" value="Unassembled WGS sequence"/>
</dbReference>
<organism evidence="1 2">
    <name type="scientific">Actinomadura barringtoniae</name>
    <dbReference type="NCBI Taxonomy" id="1427535"/>
    <lineage>
        <taxon>Bacteria</taxon>
        <taxon>Bacillati</taxon>
        <taxon>Actinomycetota</taxon>
        <taxon>Actinomycetes</taxon>
        <taxon>Streptosporangiales</taxon>
        <taxon>Thermomonosporaceae</taxon>
        <taxon>Actinomadura</taxon>
    </lineage>
</organism>
<evidence type="ECO:0000313" key="1">
    <source>
        <dbReference type="EMBL" id="MBO2451102.1"/>
    </source>
</evidence>
<gene>
    <name evidence="1" type="ORF">J4573_28660</name>
</gene>
<sequence length="160" mass="16978">MGDVDADGNPTSDIEDRIGARVMIGAPGLGRDLAEGAAEHYPAVGHSTFDAMTPPVLVVIGTNDHHPFFSARDTWRSDAYTQSPSPKTALYVAEGEHTLGGISGFDSTETSDENPERVAVVRAMIWAYLRSELYPGDTAWADSVAALAAAECPLGTVETR</sequence>
<proteinExistence type="predicted"/>
<name>A0A939T980_9ACTN</name>
<keyword evidence="2" id="KW-1185">Reference proteome</keyword>
<dbReference type="AlphaFoldDB" id="A0A939T980"/>
<protein>
    <submittedName>
        <fullName evidence="1">Uncharacterized protein</fullName>
    </submittedName>
</protein>
<dbReference type="RefSeq" id="WP_208259001.1">
    <property type="nucleotide sequence ID" value="NZ_JAGEOJ010000012.1"/>
</dbReference>